<dbReference type="AlphaFoldDB" id="A0AAE1BUV4"/>
<organism evidence="1 2">
    <name type="scientific">Petrolisthes cinctipes</name>
    <name type="common">Flat porcelain crab</name>
    <dbReference type="NCBI Taxonomy" id="88211"/>
    <lineage>
        <taxon>Eukaryota</taxon>
        <taxon>Metazoa</taxon>
        <taxon>Ecdysozoa</taxon>
        <taxon>Arthropoda</taxon>
        <taxon>Crustacea</taxon>
        <taxon>Multicrustacea</taxon>
        <taxon>Malacostraca</taxon>
        <taxon>Eumalacostraca</taxon>
        <taxon>Eucarida</taxon>
        <taxon>Decapoda</taxon>
        <taxon>Pleocyemata</taxon>
        <taxon>Anomura</taxon>
        <taxon>Galatheoidea</taxon>
        <taxon>Porcellanidae</taxon>
        <taxon>Petrolisthes</taxon>
    </lineage>
</organism>
<reference evidence="1" key="1">
    <citation type="submission" date="2023-10" db="EMBL/GenBank/DDBJ databases">
        <title>Genome assemblies of two species of porcelain crab, Petrolisthes cinctipes and Petrolisthes manimaculis (Anomura: Porcellanidae).</title>
        <authorList>
            <person name="Angst P."/>
        </authorList>
    </citation>
    <scope>NUCLEOTIDE SEQUENCE</scope>
    <source>
        <strain evidence="1">PB745_01</strain>
        <tissue evidence="1">Gill</tissue>
    </source>
</reference>
<sequence length="161" mass="18221">MNQEMRLKSPKCPGLSLTAEQETDLVEWLKTNEIFYNKKLNIYRNIHERNRLLNEKAKELNCHGVYHPSGCHHTQVTVTRVAALNPNSMSIHPGTWHRGGLGCWLELRWSEGLEHGPDSIWTVGWSREQRCKRPACDEGLAGTLALTPALDTHADGQVVDT</sequence>
<dbReference type="EMBL" id="JAWQEG010006258">
    <property type="protein sequence ID" value="KAK3855340.1"/>
    <property type="molecule type" value="Genomic_DNA"/>
</dbReference>
<proteinExistence type="predicted"/>
<evidence type="ECO:0000313" key="2">
    <source>
        <dbReference type="Proteomes" id="UP001286313"/>
    </source>
</evidence>
<name>A0AAE1BUV4_PETCI</name>
<protein>
    <submittedName>
        <fullName evidence="1">Uncharacterized protein</fullName>
    </submittedName>
</protein>
<accession>A0AAE1BUV4</accession>
<dbReference type="Proteomes" id="UP001286313">
    <property type="component" value="Unassembled WGS sequence"/>
</dbReference>
<evidence type="ECO:0000313" key="1">
    <source>
        <dbReference type="EMBL" id="KAK3855340.1"/>
    </source>
</evidence>
<gene>
    <name evidence="1" type="ORF">Pcinc_038241</name>
</gene>
<keyword evidence="2" id="KW-1185">Reference proteome</keyword>
<comment type="caution">
    <text evidence="1">The sequence shown here is derived from an EMBL/GenBank/DDBJ whole genome shotgun (WGS) entry which is preliminary data.</text>
</comment>